<evidence type="ECO:0000256" key="1">
    <source>
        <dbReference type="ARBA" id="ARBA00004138"/>
    </source>
</evidence>
<organism evidence="9 10">
    <name type="scientific">Flavobacterium difficile</name>
    <dbReference type="NCBI Taxonomy" id="2709659"/>
    <lineage>
        <taxon>Bacteria</taxon>
        <taxon>Pseudomonadati</taxon>
        <taxon>Bacteroidota</taxon>
        <taxon>Flavobacteriia</taxon>
        <taxon>Flavobacteriales</taxon>
        <taxon>Flavobacteriaceae</taxon>
        <taxon>Flavobacterium</taxon>
    </lineage>
</organism>
<dbReference type="NCBIfam" id="NF012200">
    <property type="entry name" value="choice_anch_D"/>
    <property type="match status" value="2"/>
</dbReference>
<keyword evidence="4" id="KW-0732">Signal</keyword>
<reference evidence="9 10" key="1">
    <citation type="submission" date="2020-02" db="EMBL/GenBank/DDBJ databases">
        <authorList>
            <person name="Chen W.-M."/>
        </authorList>
    </citation>
    <scope>NUCLEOTIDE SEQUENCE [LARGE SCALE GENOMIC DNA]</scope>
    <source>
        <strain evidence="9 10">KDG-16</strain>
    </source>
</reference>
<gene>
    <name evidence="9" type="ORF">G4D72_00645</name>
</gene>
<dbReference type="Proteomes" id="UP000800984">
    <property type="component" value="Unassembled WGS sequence"/>
</dbReference>
<evidence type="ECO:0000313" key="9">
    <source>
        <dbReference type="EMBL" id="NHM00612.1"/>
    </source>
</evidence>
<dbReference type="Pfam" id="PF13385">
    <property type="entry name" value="Laminin_G_3"/>
    <property type="match status" value="1"/>
</dbReference>
<comment type="subcellular location">
    <subcellularLocation>
        <location evidence="1">Cell projection</location>
        <location evidence="1">Cilium</location>
    </subcellularLocation>
    <subcellularLocation>
        <location evidence="2">Cytoplasm</location>
    </subcellularLocation>
</comment>
<evidence type="ECO:0000256" key="5">
    <source>
        <dbReference type="ARBA" id="ARBA00023069"/>
    </source>
</evidence>
<keyword evidence="3" id="KW-0963">Cytoplasm</keyword>
<comment type="caution">
    <text evidence="9">The sequence shown here is derived from an EMBL/GenBank/DDBJ whole genome shotgun (WGS) entry which is preliminary data.</text>
</comment>
<protein>
    <submittedName>
        <fullName evidence="9">Choice-of-anchor D domain-containing protein</fullName>
    </submittedName>
</protein>
<dbReference type="SMART" id="SM00560">
    <property type="entry name" value="LamGL"/>
    <property type="match status" value="1"/>
</dbReference>
<evidence type="ECO:0000256" key="7">
    <source>
        <dbReference type="ARBA" id="ARBA00023273"/>
    </source>
</evidence>
<evidence type="ECO:0000259" key="8">
    <source>
        <dbReference type="PROSITE" id="PS50060"/>
    </source>
</evidence>
<dbReference type="Pfam" id="PF18962">
    <property type="entry name" value="Por_Secre_tail"/>
    <property type="match status" value="1"/>
</dbReference>
<accession>A0ABX0I4D5</accession>
<evidence type="ECO:0000256" key="3">
    <source>
        <dbReference type="ARBA" id="ARBA00022490"/>
    </source>
</evidence>
<dbReference type="Gene3D" id="2.60.40.10">
    <property type="entry name" value="Immunoglobulins"/>
    <property type="match status" value="1"/>
</dbReference>
<proteinExistence type="predicted"/>
<dbReference type="Gene3D" id="2.60.120.200">
    <property type="match status" value="1"/>
</dbReference>
<dbReference type="RefSeq" id="WP_166075649.1">
    <property type="nucleotide sequence ID" value="NZ_JAAJBT010000001.1"/>
</dbReference>
<sequence>MKKKITTIPKKLFLIISFFIFTVTSYSQNANLVILGNALPIANGDVTPSLTDFTDFGNVNIGSFQNNTFVLRNSGTGGTNASRRITFANPSVVISGVDAAQFSIISGPNSGNTLNGLGTVFSPNLVVRFTPLGPVGVKNATVTVRYTNNAGVLTYVYAIRGTAISQPEIDVQGNANSIVNGDVTPSIIDFTDFGTTGVGAAVSRTYVVSNSGFATLNLGGIIFSGANPGDFSITTAPASSVAPGGSTSFTVTFNPSIIGTKTAILSFVNNDSDENPFLFSLSGVCIQTFFDSDNDGVFDNIDIDDDNDGIRDAIEETNCNNANGPKVNYKFLNETFGAGLRTTINTTYNAITTYCYENGVGAANTVACPTLSSIDLNDGEYGVFSTSQIASWAAAYWHLGGDHTGDPNGRMAIFNASYTPGIFYTASITGALPNIPITYSFWVLNLDRTDAPGIATRLRPNVRVEFRDVNNNLLTSISTGNIAPTTAGNLAGDWYQFTASLNLNVDAFNVIFINNETGGLGNDLALDDILITQALCDLDLDGVADVFDLDSDNDGIEDIIEVGLGNLSNGKGKMDVAWIDANINGLHDAAEGLLITPDFDGDGAPNYMDLDSDNDTVFDVDESGAGNTNAIPGFINGDGDITGDGKGDGADTETFRSKDTNGDGVVEGYGDGILDAYDYGLNSYGNLDQGSIIAPFLDFVLDTDGDLFPNYLDVTSNGIFDISTTLYAALDANNDGIIDGNTDIDKDGILDAFDTNIAYFGSPRDLNRKLLLEFDGRNDYAQSTAVLGGLSSATLMSWINLANGFNTDGVIIGQNNFQLKISNIRRLQATVNGTTVTFNTALNTNQWYHVAAIYSGGSVRLYLNGLQVASQALAGNIAPDVSLLTLGKNPTSNTEFFRGKLDEVRVFNIGLSNTQLQRMVYQEIKDNASQVRGEIIPKDIGVLPFSNLIRYYRMDVYKDDIIDDLTTPAIDLTGTKIFNHKVINIQQAPLPFLTERNGDFATAINSPTKEIRGMDAMDYDWSIVNVSHTITETSNSTDLGLLINSGASIFMNNDTKLQNDWYLLLNGSIDLSGRSQLLQTTLSDLEPTSEGWIERDQQGSSNLFNYNYWSSPVGPINSSVNNSNYTVATVMRDGTNVASPTAINWVAGYNGSPTNPISIARFWIYKFQNISGNYANWTQVLETGALSPSQGFTMKGSGAITPKQNYTFIGKPYNGPITNPISANNLNLSGNPYASALDADKFIDDNVSSLAGPFGATNGTLYFWEHAAVNNTHILQGYQGGYAAYTKVGGTPPIAPPGISGLGGNTKLAQRFIPVGQAFFVFGSSSGGNITFNNSQRIFVKEDAPSSFEMFKVTNPITESNPNNSTNSDDTFITHNFAKIRIGFNSANNFHRQILLGFMNEKASDGIDAGYDGLHIDNQPSDMYFSCNNTNLIIQGVGFFDEYKRHPISVKVDQTGIVELLLDGVENFDLNRKVFIFDNLTGLHHNIKNQPFRVKLVAGEHNNRFYLTFNNRNGIVATGTNLVETSALEQTNTLELDVFYHATEKVFKISNPTGNSQITTVTLYNMVGQVVNLWDVRNEEQSNMQIPMNTFSSGVYVVKVTTTNGSITHKISID</sequence>
<dbReference type="InterPro" id="IPR026444">
    <property type="entry name" value="Secre_tail"/>
</dbReference>
<dbReference type="PANTHER" id="PTHR42535">
    <property type="entry name" value="OOKINETE PROTEIN, PUTATIVE-RELATED"/>
    <property type="match status" value="1"/>
</dbReference>
<dbReference type="EMBL" id="JAAJBT010000001">
    <property type="protein sequence ID" value="NHM00612.1"/>
    <property type="molecule type" value="Genomic_DNA"/>
</dbReference>
<keyword evidence="10" id="KW-1185">Reference proteome</keyword>
<dbReference type="InterPro" id="IPR013783">
    <property type="entry name" value="Ig-like_fold"/>
</dbReference>
<dbReference type="InterPro" id="IPR000998">
    <property type="entry name" value="MAM_dom"/>
</dbReference>
<dbReference type="SUPFAM" id="SSF49899">
    <property type="entry name" value="Concanavalin A-like lectins/glucanases"/>
    <property type="match status" value="1"/>
</dbReference>
<evidence type="ECO:0000313" key="10">
    <source>
        <dbReference type="Proteomes" id="UP000800984"/>
    </source>
</evidence>
<dbReference type="InterPro" id="IPR006558">
    <property type="entry name" value="LamG-like"/>
</dbReference>
<dbReference type="Pfam" id="PF22544">
    <property type="entry name" value="HYDIN_VesB_CFA65-like_Ig"/>
    <property type="match status" value="1"/>
</dbReference>
<name>A0ABX0I4D5_9FLAO</name>
<feature type="domain" description="MAM" evidence="8">
    <location>
        <begin position="488"/>
        <end position="538"/>
    </location>
</feature>
<dbReference type="PROSITE" id="PS50060">
    <property type="entry name" value="MAM_2"/>
    <property type="match status" value="1"/>
</dbReference>
<evidence type="ECO:0000256" key="4">
    <source>
        <dbReference type="ARBA" id="ARBA00022729"/>
    </source>
</evidence>
<dbReference type="NCBIfam" id="TIGR04183">
    <property type="entry name" value="Por_Secre_tail"/>
    <property type="match status" value="1"/>
</dbReference>
<dbReference type="InterPro" id="IPR053879">
    <property type="entry name" value="HYDIN_VesB_CFA65-like_Ig"/>
</dbReference>
<dbReference type="PANTHER" id="PTHR42535:SF2">
    <property type="entry name" value="CHROMOSOME UNDETERMINED SCAFFOLD_146, WHOLE GENOME SHOTGUN SEQUENCE"/>
    <property type="match status" value="1"/>
</dbReference>
<evidence type="ECO:0000256" key="6">
    <source>
        <dbReference type="ARBA" id="ARBA00023157"/>
    </source>
</evidence>
<evidence type="ECO:0000256" key="2">
    <source>
        <dbReference type="ARBA" id="ARBA00004496"/>
    </source>
</evidence>
<dbReference type="InterPro" id="IPR013320">
    <property type="entry name" value="ConA-like_dom_sf"/>
</dbReference>
<keyword evidence="7" id="KW-0966">Cell projection</keyword>
<keyword evidence="6" id="KW-1015">Disulfide bond</keyword>
<keyword evidence="5" id="KW-0969">Cilium</keyword>